<dbReference type="GO" id="GO:0055085">
    <property type="term" value="P:transmembrane transport"/>
    <property type="evidence" value="ECO:0007669"/>
    <property type="project" value="InterPro"/>
</dbReference>
<dbReference type="Pfam" id="PF00528">
    <property type="entry name" value="BPD_transp_1"/>
    <property type="match status" value="1"/>
</dbReference>
<dbReference type="PROSITE" id="PS50928">
    <property type="entry name" value="ABC_TM1"/>
    <property type="match status" value="1"/>
</dbReference>
<name>A0A6J6ZAY6_9ZZZZ</name>
<evidence type="ECO:0000256" key="1">
    <source>
        <dbReference type="ARBA" id="ARBA00004651"/>
    </source>
</evidence>
<evidence type="ECO:0000313" key="9">
    <source>
        <dbReference type="EMBL" id="CAB4817985.1"/>
    </source>
</evidence>
<protein>
    <submittedName>
        <fullName evidence="9">Unannotated protein</fullName>
    </submittedName>
</protein>
<organism evidence="9">
    <name type="scientific">freshwater metagenome</name>
    <dbReference type="NCBI Taxonomy" id="449393"/>
    <lineage>
        <taxon>unclassified sequences</taxon>
        <taxon>metagenomes</taxon>
        <taxon>ecological metagenomes</taxon>
    </lineage>
</organism>
<keyword evidence="3" id="KW-1003">Cell membrane</keyword>
<feature type="transmembrane region" description="Helical" evidence="7">
    <location>
        <begin position="88"/>
        <end position="110"/>
    </location>
</feature>
<keyword evidence="4 7" id="KW-0812">Transmembrane</keyword>
<dbReference type="Gene3D" id="1.10.3720.10">
    <property type="entry name" value="MetI-like"/>
    <property type="match status" value="1"/>
</dbReference>
<dbReference type="PANTHER" id="PTHR43386:SF25">
    <property type="entry name" value="PEPTIDE ABC TRANSPORTER PERMEASE PROTEIN"/>
    <property type="match status" value="1"/>
</dbReference>
<dbReference type="CDD" id="cd06261">
    <property type="entry name" value="TM_PBP2"/>
    <property type="match status" value="1"/>
</dbReference>
<dbReference type="InterPro" id="IPR000515">
    <property type="entry name" value="MetI-like"/>
</dbReference>
<gene>
    <name evidence="9" type="ORF">UFOPK3174_00020</name>
</gene>
<evidence type="ECO:0000256" key="5">
    <source>
        <dbReference type="ARBA" id="ARBA00022989"/>
    </source>
</evidence>
<feature type="domain" description="ABC transmembrane type-1" evidence="8">
    <location>
        <begin position="84"/>
        <end position="272"/>
    </location>
</feature>
<keyword evidence="6 7" id="KW-0472">Membrane</keyword>
<accession>A0A6J6ZAY6</accession>
<evidence type="ECO:0000256" key="2">
    <source>
        <dbReference type="ARBA" id="ARBA00022448"/>
    </source>
</evidence>
<evidence type="ECO:0000256" key="6">
    <source>
        <dbReference type="ARBA" id="ARBA00023136"/>
    </source>
</evidence>
<sequence length="288" mass="31324">MSEKLQSVKKSLKRPRKKSRLPLIVGASITLVMVIIGVISMFWIPQDVNVSDPSIRMLPIGTPHHLFGTDFLGRDVTSMLMTGVRTSVIIGASAAFLSLFIGTLFGMLAASISKLDEPIMRTADIFMAMPGIIFALVLASTIGAGYVTTIFALTSFFTPAFVRVTRASSMRVLSEDYISVARLYGRSRLFITIRHVLPNVSSILIVQFTIYFAAGVLSEAGLSFLGVGINRPSVSLGMMLHEAVEQIGITDPLGVWPGLGIVILVIGLNLLGDGLRDYFDPRFSQRVR</sequence>
<keyword evidence="2" id="KW-0813">Transport</keyword>
<evidence type="ECO:0000256" key="3">
    <source>
        <dbReference type="ARBA" id="ARBA00022475"/>
    </source>
</evidence>
<evidence type="ECO:0000256" key="7">
    <source>
        <dbReference type="SAM" id="Phobius"/>
    </source>
</evidence>
<dbReference type="AlphaFoldDB" id="A0A6J6ZAY6"/>
<dbReference type="GO" id="GO:0005886">
    <property type="term" value="C:plasma membrane"/>
    <property type="evidence" value="ECO:0007669"/>
    <property type="project" value="UniProtKB-SubCell"/>
</dbReference>
<dbReference type="EMBL" id="CAFABH010000001">
    <property type="protein sequence ID" value="CAB4817985.1"/>
    <property type="molecule type" value="Genomic_DNA"/>
</dbReference>
<dbReference type="InterPro" id="IPR050366">
    <property type="entry name" value="BP-dependent_transpt_permease"/>
</dbReference>
<keyword evidence="5 7" id="KW-1133">Transmembrane helix</keyword>
<evidence type="ECO:0000259" key="8">
    <source>
        <dbReference type="PROSITE" id="PS50928"/>
    </source>
</evidence>
<dbReference type="InterPro" id="IPR035906">
    <property type="entry name" value="MetI-like_sf"/>
</dbReference>
<proteinExistence type="predicted"/>
<comment type="subcellular location">
    <subcellularLocation>
        <location evidence="1">Cell membrane</location>
        <topology evidence="1">Multi-pass membrane protein</topology>
    </subcellularLocation>
</comment>
<feature type="transmembrane region" description="Helical" evidence="7">
    <location>
        <begin position="21"/>
        <end position="44"/>
    </location>
</feature>
<evidence type="ECO:0000256" key="4">
    <source>
        <dbReference type="ARBA" id="ARBA00022692"/>
    </source>
</evidence>
<reference evidence="9" key="1">
    <citation type="submission" date="2020-05" db="EMBL/GenBank/DDBJ databases">
        <authorList>
            <person name="Chiriac C."/>
            <person name="Salcher M."/>
            <person name="Ghai R."/>
            <person name="Kavagutti S V."/>
        </authorList>
    </citation>
    <scope>NUCLEOTIDE SEQUENCE</scope>
</reference>
<feature type="transmembrane region" description="Helical" evidence="7">
    <location>
        <begin position="196"/>
        <end position="217"/>
    </location>
</feature>
<dbReference type="SUPFAM" id="SSF161098">
    <property type="entry name" value="MetI-like"/>
    <property type="match status" value="1"/>
</dbReference>
<dbReference type="PANTHER" id="PTHR43386">
    <property type="entry name" value="OLIGOPEPTIDE TRANSPORT SYSTEM PERMEASE PROTEIN APPC"/>
    <property type="match status" value="1"/>
</dbReference>
<feature type="transmembrane region" description="Helical" evidence="7">
    <location>
        <begin position="253"/>
        <end position="272"/>
    </location>
</feature>